<sequence>MKTDHIRNIAIIAHVDHGKTTLVDQLLKQSGTFDNVRKETTERMMDSNDLEKERGITILAKNTAVDWNGYRINIVDTPGHADFGGEVERILSMVDSVLLLVDSVDGPMPQTRFVTEKALKRGLKPIVVINKVDRPSARPDWVLDQTFDLFDRLGATDEQMDFQVIYASGLSGYAGLDSSVREGTMDPIFQMVVDKVPSPDVDLAGPFQLQCIALDYDNYKGVIGTGRITRGAAQAGMTVSVVGADGKVRRGKIAEIFGYLGLEKYNVDEAHAGDIVAFSGLDPLNISDTLCDPNHPEALPPLVVDRPTVSMTFQVNDSPFVGKEGKLLTSRQIRERLDKELLTNVALKVEETEDANKFRVSGRGELHLSVLIENMRREGYEMGISRPEVIFREVDGEIHEPYENLTVDVPEESQGTIMEKLGMRKAEMRDMVMDGHGRVRIDFIIPSRGLIGFRTEFMTATQGEGLIFSSFSHYGPKFTGTLGERQNGVLISNGTGKALAFALFNLQDRGRMYIGHGEEIYEGMIIGLHSRSNDLTVNGLKGKQLTNMRASGTDEALTLVPPIRFTLEQALEFIDDDELVEVTPKSVRIRKKLLTEQDRKSAGRKKQD</sequence>
<dbReference type="Pfam" id="PF22042">
    <property type="entry name" value="EF-G_D2"/>
    <property type="match status" value="1"/>
</dbReference>
<dbReference type="RefSeq" id="WP_173292053.1">
    <property type="nucleotide sequence ID" value="NZ_AP021888.1"/>
</dbReference>
<keyword evidence="1 4" id="KW-0547">Nucleotide-binding</keyword>
<dbReference type="NCBIfam" id="TIGR01394">
    <property type="entry name" value="TypA_BipA"/>
    <property type="match status" value="1"/>
</dbReference>
<dbReference type="SUPFAM" id="SSF54980">
    <property type="entry name" value="EF-G C-terminal domain-like"/>
    <property type="match status" value="2"/>
</dbReference>
<gene>
    <name evidence="4 6" type="primary">bipA</name>
    <name evidence="6" type="ORF">THMIRHAT_20730</name>
</gene>
<dbReference type="HAMAP" id="MF_00849">
    <property type="entry name" value="BipA"/>
    <property type="match status" value="1"/>
</dbReference>
<dbReference type="EC" id="3.6.5.-" evidence="4"/>
<dbReference type="GO" id="GO:0005829">
    <property type="term" value="C:cytosol"/>
    <property type="evidence" value="ECO:0007669"/>
    <property type="project" value="TreeGrafter"/>
</dbReference>
<evidence type="ECO:0000313" key="7">
    <source>
        <dbReference type="Proteomes" id="UP000501466"/>
    </source>
</evidence>
<dbReference type="InterPro" id="IPR009000">
    <property type="entry name" value="Transl_B-barrel_sf"/>
</dbReference>
<dbReference type="FunFam" id="2.40.50.250:FF:000001">
    <property type="entry name" value="GTP-binding protein TypA"/>
    <property type="match status" value="1"/>
</dbReference>
<accession>A0A6F8PQM0</accession>
<dbReference type="InterPro" id="IPR047041">
    <property type="entry name" value="BipA_GTP-bd_dom"/>
</dbReference>
<dbReference type="InterPro" id="IPR035651">
    <property type="entry name" value="BipA_V"/>
</dbReference>
<dbReference type="Pfam" id="PF00679">
    <property type="entry name" value="EFG_C"/>
    <property type="match status" value="1"/>
</dbReference>
<keyword evidence="4" id="KW-0694">RNA-binding</keyword>
<dbReference type="GO" id="GO:0043022">
    <property type="term" value="F:ribosome binding"/>
    <property type="evidence" value="ECO:0007669"/>
    <property type="project" value="UniProtKB-UniRule"/>
</dbReference>
<dbReference type="AlphaFoldDB" id="A0A6F8PQM0"/>
<keyword evidence="7" id="KW-1185">Reference proteome</keyword>
<dbReference type="InterPro" id="IPR048876">
    <property type="entry name" value="BipA_C"/>
</dbReference>
<keyword evidence="4" id="KW-0963">Cytoplasm</keyword>
<evidence type="ECO:0000256" key="1">
    <source>
        <dbReference type="ARBA" id="ARBA00022741"/>
    </source>
</evidence>
<dbReference type="Gene3D" id="2.40.50.250">
    <property type="entry name" value="bipa protein"/>
    <property type="match status" value="1"/>
</dbReference>
<dbReference type="GO" id="GO:0000027">
    <property type="term" value="P:ribosomal large subunit assembly"/>
    <property type="evidence" value="ECO:0007669"/>
    <property type="project" value="UniProtKB-UniRule"/>
</dbReference>
<dbReference type="PROSITE" id="PS00301">
    <property type="entry name" value="G_TR_1"/>
    <property type="match status" value="1"/>
</dbReference>
<keyword evidence="4" id="KW-0378">Hydrolase</keyword>
<dbReference type="Pfam" id="PF21018">
    <property type="entry name" value="BipA_C"/>
    <property type="match status" value="1"/>
</dbReference>
<dbReference type="FunFam" id="3.30.70.240:FF:000002">
    <property type="entry name" value="GTP-binding protein TypA"/>
    <property type="match status" value="1"/>
</dbReference>
<evidence type="ECO:0000259" key="5">
    <source>
        <dbReference type="PROSITE" id="PS51722"/>
    </source>
</evidence>
<name>A0A6F8PQM0_9GAMM</name>
<dbReference type="CDD" id="cd01891">
    <property type="entry name" value="TypA_BipA"/>
    <property type="match status" value="1"/>
</dbReference>
<dbReference type="CDD" id="cd16263">
    <property type="entry name" value="BipA_III"/>
    <property type="match status" value="1"/>
</dbReference>
<dbReference type="CDD" id="cd03691">
    <property type="entry name" value="BipA_TypA_II"/>
    <property type="match status" value="1"/>
</dbReference>
<dbReference type="Pfam" id="PF00009">
    <property type="entry name" value="GTP_EFTU"/>
    <property type="match status" value="1"/>
</dbReference>
<comment type="subunit">
    <text evidence="4">Monomer.</text>
</comment>
<dbReference type="GO" id="GO:0000049">
    <property type="term" value="F:tRNA binding"/>
    <property type="evidence" value="ECO:0007669"/>
    <property type="project" value="UniProtKB-KW"/>
</dbReference>
<comment type="subcellular location">
    <subcellularLocation>
        <location evidence="4">Cytoplasm</location>
    </subcellularLocation>
    <text evidence="4">Binds to ribosomes.</text>
</comment>
<evidence type="ECO:0000256" key="3">
    <source>
        <dbReference type="ARBA" id="ARBA00048548"/>
    </source>
</evidence>
<keyword evidence="4" id="KW-0820">tRNA-binding</keyword>
<dbReference type="InterPro" id="IPR031157">
    <property type="entry name" value="G_TR_CS"/>
</dbReference>
<dbReference type="InterPro" id="IPR042116">
    <property type="entry name" value="TypA/BipA_C"/>
</dbReference>
<dbReference type="InterPro" id="IPR047042">
    <property type="entry name" value="BipA_II"/>
</dbReference>
<dbReference type="GO" id="GO:0097216">
    <property type="term" value="F:guanosine tetraphosphate binding"/>
    <property type="evidence" value="ECO:0007669"/>
    <property type="project" value="UniProtKB-ARBA"/>
</dbReference>
<evidence type="ECO:0000256" key="4">
    <source>
        <dbReference type="HAMAP-Rule" id="MF_00849"/>
    </source>
</evidence>
<feature type="binding site" evidence="4">
    <location>
        <begin position="130"/>
        <end position="133"/>
    </location>
    <ligand>
        <name>GTP</name>
        <dbReference type="ChEBI" id="CHEBI:37565"/>
    </ligand>
</feature>
<dbReference type="FunFam" id="3.40.50.300:FF:000055">
    <property type="entry name" value="GTP-binding protein TypA"/>
    <property type="match status" value="1"/>
</dbReference>
<dbReference type="FunFam" id="3.30.70.870:FF:000003">
    <property type="entry name" value="GTP-binding protein TypA"/>
    <property type="match status" value="1"/>
</dbReference>
<dbReference type="GO" id="GO:0005525">
    <property type="term" value="F:GTP binding"/>
    <property type="evidence" value="ECO:0007669"/>
    <property type="project" value="UniProtKB-UniRule"/>
</dbReference>
<dbReference type="SUPFAM" id="SSF52540">
    <property type="entry name" value="P-loop containing nucleoside triphosphate hydrolases"/>
    <property type="match status" value="1"/>
</dbReference>
<evidence type="ECO:0000313" key="6">
    <source>
        <dbReference type="EMBL" id="BBP44327.1"/>
    </source>
</evidence>
<dbReference type="GO" id="GO:0003924">
    <property type="term" value="F:GTPase activity"/>
    <property type="evidence" value="ECO:0007669"/>
    <property type="project" value="UniProtKB-UniRule"/>
</dbReference>
<dbReference type="PROSITE" id="PS51722">
    <property type="entry name" value="G_TR_2"/>
    <property type="match status" value="1"/>
</dbReference>
<dbReference type="InterPro" id="IPR000640">
    <property type="entry name" value="EFG_V-like"/>
</dbReference>
<dbReference type="KEGG" id="tzo:THMIRHAT_20730"/>
<reference evidence="7" key="1">
    <citation type="submission" date="2019-11" db="EMBL/GenBank/DDBJ databases">
        <title>Isolation and characterization of two novel species in the genus Thiomicrorhabdus.</title>
        <authorList>
            <person name="Mochizuki J."/>
            <person name="Kojima H."/>
            <person name="Fukui M."/>
        </authorList>
    </citation>
    <scope>NUCLEOTIDE SEQUENCE [LARGE SCALE GENOMIC DNA]</scope>
    <source>
        <strain evidence="7">AkT22</strain>
    </source>
</reference>
<comment type="function">
    <text evidence="4">A 50S ribosomal subunit assembly protein with GTPase activity, required for 50S subunit assembly at low temperatures, may also play a role in translation. Binds GTP and analogs. Binds the 70S ribosome between the 30S and 50S subunits, in a similar position as ribosome-bound EF-G; it contacts a number of ribosomal proteins, both rRNAs and the A-site tRNA.</text>
</comment>
<dbReference type="NCBIfam" id="TIGR00231">
    <property type="entry name" value="small_GTP"/>
    <property type="match status" value="1"/>
</dbReference>
<dbReference type="InterPro" id="IPR027417">
    <property type="entry name" value="P-loop_NTPase"/>
</dbReference>
<dbReference type="GO" id="GO:0009409">
    <property type="term" value="P:response to cold"/>
    <property type="evidence" value="ECO:0007669"/>
    <property type="project" value="UniProtKB-ARBA"/>
</dbReference>
<dbReference type="InterPro" id="IPR006298">
    <property type="entry name" value="BipA"/>
</dbReference>
<dbReference type="GO" id="GO:0010467">
    <property type="term" value="P:gene expression"/>
    <property type="evidence" value="ECO:0007669"/>
    <property type="project" value="UniProtKB-ARBA"/>
</dbReference>
<dbReference type="PANTHER" id="PTHR42908">
    <property type="entry name" value="TRANSLATION ELONGATION FACTOR-RELATED"/>
    <property type="match status" value="1"/>
</dbReference>
<dbReference type="Gene3D" id="3.40.50.300">
    <property type="entry name" value="P-loop containing nucleotide triphosphate hydrolases"/>
    <property type="match status" value="1"/>
</dbReference>
<dbReference type="InterPro" id="IPR047043">
    <property type="entry name" value="BipA_III"/>
</dbReference>
<dbReference type="SUPFAM" id="SSF50447">
    <property type="entry name" value="Translation proteins"/>
    <property type="match status" value="1"/>
</dbReference>
<dbReference type="GO" id="GO:0019843">
    <property type="term" value="F:rRNA binding"/>
    <property type="evidence" value="ECO:0007669"/>
    <property type="project" value="UniProtKB-KW"/>
</dbReference>
<dbReference type="InterPro" id="IPR000795">
    <property type="entry name" value="T_Tr_GTP-bd_dom"/>
</dbReference>
<dbReference type="Gene3D" id="2.40.30.10">
    <property type="entry name" value="Translation factors"/>
    <property type="match status" value="1"/>
</dbReference>
<keyword evidence="4" id="KW-0690">Ribosome biogenesis</keyword>
<feature type="binding site" evidence="4">
    <location>
        <begin position="16"/>
        <end position="21"/>
    </location>
    <ligand>
        <name>GTP</name>
        <dbReference type="ChEBI" id="CHEBI:37565"/>
    </ligand>
</feature>
<comment type="catalytic activity">
    <reaction evidence="3 4">
        <text>GTP + H2O = GDP + phosphate + H(+)</text>
        <dbReference type="Rhea" id="RHEA:19669"/>
        <dbReference type="ChEBI" id="CHEBI:15377"/>
        <dbReference type="ChEBI" id="CHEBI:15378"/>
        <dbReference type="ChEBI" id="CHEBI:37565"/>
        <dbReference type="ChEBI" id="CHEBI:43474"/>
        <dbReference type="ChEBI" id="CHEBI:58189"/>
    </reaction>
</comment>
<proteinExistence type="inferred from homology"/>
<dbReference type="Gene3D" id="3.30.70.240">
    <property type="match status" value="1"/>
</dbReference>
<dbReference type="InterPro" id="IPR035647">
    <property type="entry name" value="EFG_III/V"/>
</dbReference>
<dbReference type="PRINTS" id="PR00315">
    <property type="entry name" value="ELONGATNFCT"/>
</dbReference>
<keyword evidence="2 4" id="KW-0342">GTP-binding</keyword>
<protein>
    <recommendedName>
        <fullName evidence="4">Large ribosomal subunit assembly factor BipA</fullName>
        <ecNumber evidence="4">3.6.5.-</ecNumber>
    </recommendedName>
    <alternativeName>
        <fullName evidence="4">GTP-binding protein BipA</fullName>
    </alternativeName>
</protein>
<feature type="domain" description="Tr-type G" evidence="5">
    <location>
        <begin position="4"/>
        <end position="200"/>
    </location>
</feature>
<evidence type="ECO:0000256" key="2">
    <source>
        <dbReference type="ARBA" id="ARBA00023134"/>
    </source>
</evidence>
<dbReference type="PANTHER" id="PTHR42908:SF8">
    <property type="entry name" value="TR-TYPE G DOMAIN-CONTAINING PROTEIN"/>
    <property type="match status" value="1"/>
</dbReference>
<organism evidence="6 7">
    <name type="scientific">Thiosulfativibrio zosterae</name>
    <dbReference type="NCBI Taxonomy" id="2675053"/>
    <lineage>
        <taxon>Bacteria</taxon>
        <taxon>Pseudomonadati</taxon>
        <taxon>Pseudomonadota</taxon>
        <taxon>Gammaproteobacteria</taxon>
        <taxon>Thiotrichales</taxon>
        <taxon>Piscirickettsiaceae</taxon>
        <taxon>Thiosulfativibrio</taxon>
    </lineage>
</organism>
<dbReference type="InterPro" id="IPR005225">
    <property type="entry name" value="Small_GTP-bd"/>
</dbReference>
<dbReference type="InterPro" id="IPR053905">
    <property type="entry name" value="EF-G-like_DII"/>
</dbReference>
<dbReference type="CDD" id="cd03710">
    <property type="entry name" value="BipA_TypA_C"/>
    <property type="match status" value="1"/>
</dbReference>
<dbReference type="Proteomes" id="UP000501466">
    <property type="component" value="Chromosome"/>
</dbReference>
<comment type="similarity">
    <text evidence="4">Belongs to the TRAFAC class translation factor GTPase superfamily. Classic translation factor GTPase family. BipA subfamily.</text>
</comment>
<dbReference type="GO" id="GO:1990904">
    <property type="term" value="C:ribonucleoprotein complex"/>
    <property type="evidence" value="ECO:0007669"/>
    <property type="project" value="TreeGrafter"/>
</dbReference>
<dbReference type="FunFam" id="2.40.30.10:FF:000016">
    <property type="entry name" value="GTP-binding protein TypA"/>
    <property type="match status" value="1"/>
</dbReference>
<keyword evidence="4" id="KW-0699">rRNA-binding</keyword>
<dbReference type="EMBL" id="AP021888">
    <property type="protein sequence ID" value="BBP44327.1"/>
    <property type="molecule type" value="Genomic_DNA"/>
</dbReference>
<dbReference type="Gene3D" id="3.30.70.870">
    <property type="entry name" value="Elongation Factor G (Translational Gtpase), domain 3"/>
    <property type="match status" value="1"/>
</dbReference>